<keyword evidence="1" id="KW-0472">Membrane</keyword>
<keyword evidence="3" id="KW-1185">Reference proteome</keyword>
<feature type="transmembrane region" description="Helical" evidence="1">
    <location>
        <begin position="26"/>
        <end position="46"/>
    </location>
</feature>
<evidence type="ECO:0000313" key="3">
    <source>
        <dbReference type="Proteomes" id="UP001285441"/>
    </source>
</evidence>
<keyword evidence="1" id="KW-0812">Transmembrane</keyword>
<evidence type="ECO:0000313" key="2">
    <source>
        <dbReference type="EMBL" id="KAK3385901.1"/>
    </source>
</evidence>
<accession>A0AAE0NQN5</accession>
<dbReference type="AlphaFoldDB" id="A0AAE0NQN5"/>
<sequence>MGQNLSMPPVDTSGVKLSPQDRNSQIILGVTWLCCIYGIGMIFTAIKLMTRWAGPHGEKDVGFVSVLVDEQQGH</sequence>
<protein>
    <submittedName>
        <fullName evidence="2">Uncharacterized protein</fullName>
    </submittedName>
</protein>
<dbReference type="EMBL" id="JAULSW010000004">
    <property type="protein sequence ID" value="KAK3385901.1"/>
    <property type="molecule type" value="Genomic_DNA"/>
</dbReference>
<reference evidence="2" key="1">
    <citation type="journal article" date="2023" name="Mol. Phylogenet. Evol.">
        <title>Genome-scale phylogeny and comparative genomics of the fungal order Sordariales.</title>
        <authorList>
            <person name="Hensen N."/>
            <person name="Bonometti L."/>
            <person name="Westerberg I."/>
            <person name="Brannstrom I.O."/>
            <person name="Guillou S."/>
            <person name="Cros-Aarteil S."/>
            <person name="Calhoun S."/>
            <person name="Haridas S."/>
            <person name="Kuo A."/>
            <person name="Mondo S."/>
            <person name="Pangilinan J."/>
            <person name="Riley R."/>
            <person name="LaButti K."/>
            <person name="Andreopoulos B."/>
            <person name="Lipzen A."/>
            <person name="Chen C."/>
            <person name="Yan M."/>
            <person name="Daum C."/>
            <person name="Ng V."/>
            <person name="Clum A."/>
            <person name="Steindorff A."/>
            <person name="Ohm R.A."/>
            <person name="Martin F."/>
            <person name="Silar P."/>
            <person name="Natvig D.O."/>
            <person name="Lalanne C."/>
            <person name="Gautier V."/>
            <person name="Ament-Velasquez S.L."/>
            <person name="Kruys A."/>
            <person name="Hutchinson M.I."/>
            <person name="Powell A.J."/>
            <person name="Barry K."/>
            <person name="Miller A.N."/>
            <person name="Grigoriev I.V."/>
            <person name="Debuchy R."/>
            <person name="Gladieux P."/>
            <person name="Hiltunen Thoren M."/>
            <person name="Johannesson H."/>
        </authorList>
    </citation>
    <scope>NUCLEOTIDE SEQUENCE</scope>
    <source>
        <strain evidence="2">CBS 232.78</strain>
    </source>
</reference>
<name>A0AAE0NQN5_9PEZI</name>
<evidence type="ECO:0000256" key="1">
    <source>
        <dbReference type="SAM" id="Phobius"/>
    </source>
</evidence>
<gene>
    <name evidence="2" type="ORF">B0H63DRAFT_523215</name>
</gene>
<organism evidence="2 3">
    <name type="scientific">Podospora didyma</name>
    <dbReference type="NCBI Taxonomy" id="330526"/>
    <lineage>
        <taxon>Eukaryota</taxon>
        <taxon>Fungi</taxon>
        <taxon>Dikarya</taxon>
        <taxon>Ascomycota</taxon>
        <taxon>Pezizomycotina</taxon>
        <taxon>Sordariomycetes</taxon>
        <taxon>Sordariomycetidae</taxon>
        <taxon>Sordariales</taxon>
        <taxon>Podosporaceae</taxon>
        <taxon>Podospora</taxon>
    </lineage>
</organism>
<keyword evidence="1" id="KW-1133">Transmembrane helix</keyword>
<comment type="caution">
    <text evidence="2">The sequence shown here is derived from an EMBL/GenBank/DDBJ whole genome shotgun (WGS) entry which is preliminary data.</text>
</comment>
<proteinExistence type="predicted"/>
<reference evidence="2" key="2">
    <citation type="submission" date="2023-06" db="EMBL/GenBank/DDBJ databases">
        <authorList>
            <consortium name="Lawrence Berkeley National Laboratory"/>
            <person name="Haridas S."/>
            <person name="Hensen N."/>
            <person name="Bonometti L."/>
            <person name="Westerberg I."/>
            <person name="Brannstrom I.O."/>
            <person name="Guillou S."/>
            <person name="Cros-Aarteil S."/>
            <person name="Calhoun S."/>
            <person name="Kuo A."/>
            <person name="Mondo S."/>
            <person name="Pangilinan J."/>
            <person name="Riley R."/>
            <person name="LaButti K."/>
            <person name="Andreopoulos B."/>
            <person name="Lipzen A."/>
            <person name="Chen C."/>
            <person name="Yanf M."/>
            <person name="Daum C."/>
            <person name="Ng V."/>
            <person name="Clum A."/>
            <person name="Steindorff A."/>
            <person name="Ohm R."/>
            <person name="Martin F."/>
            <person name="Silar P."/>
            <person name="Natvig D."/>
            <person name="Lalanne C."/>
            <person name="Gautier V."/>
            <person name="Ament-velasquez S.L."/>
            <person name="Kruys A."/>
            <person name="Hutchinson M.I."/>
            <person name="Powell A.J."/>
            <person name="Barry K."/>
            <person name="Miller A.N."/>
            <person name="Grigoriev I.V."/>
            <person name="Debuchy R."/>
            <person name="Gladieux P."/>
            <person name="Thoren M.H."/>
            <person name="Johannesson H."/>
        </authorList>
    </citation>
    <scope>NUCLEOTIDE SEQUENCE</scope>
    <source>
        <strain evidence="2">CBS 232.78</strain>
    </source>
</reference>
<dbReference type="Proteomes" id="UP001285441">
    <property type="component" value="Unassembled WGS sequence"/>
</dbReference>